<evidence type="ECO:0000256" key="13">
    <source>
        <dbReference type="ARBA" id="ARBA00022833"/>
    </source>
</evidence>
<dbReference type="GO" id="GO:0005764">
    <property type="term" value="C:lysosome"/>
    <property type="evidence" value="ECO:0007669"/>
    <property type="project" value="UniProtKB-SubCell"/>
</dbReference>
<evidence type="ECO:0000256" key="15">
    <source>
        <dbReference type="ARBA" id="ARBA00023049"/>
    </source>
</evidence>
<evidence type="ECO:0000256" key="16">
    <source>
        <dbReference type="ARBA" id="ARBA00023145"/>
    </source>
</evidence>
<evidence type="ECO:0000259" key="21">
    <source>
        <dbReference type="Pfam" id="PF04389"/>
    </source>
</evidence>
<keyword evidence="10" id="KW-0732">Signal</keyword>
<dbReference type="Pfam" id="PF04389">
    <property type="entry name" value="Peptidase_M28"/>
    <property type="match status" value="1"/>
</dbReference>
<dbReference type="RefSeq" id="WP_108604601.1">
    <property type="nucleotide sequence ID" value="NZ_CP026604.1"/>
</dbReference>
<dbReference type="EMBL" id="CP026604">
    <property type="protein sequence ID" value="AWB68547.1"/>
    <property type="molecule type" value="Genomic_DNA"/>
</dbReference>
<dbReference type="GO" id="GO:0006508">
    <property type="term" value="P:proteolysis"/>
    <property type="evidence" value="ECO:0007669"/>
    <property type="project" value="UniProtKB-KW"/>
</dbReference>
<keyword evidence="8" id="KW-0645">Protease</keyword>
<keyword evidence="12" id="KW-0256">Endoplasmic reticulum</keyword>
<dbReference type="AlphaFoldDB" id="A0A2S0VWE9"/>
<evidence type="ECO:0000256" key="17">
    <source>
        <dbReference type="ARBA" id="ARBA00023180"/>
    </source>
</evidence>
<keyword evidence="7" id="KW-0121">Carboxypeptidase</keyword>
<dbReference type="SUPFAM" id="SSF53187">
    <property type="entry name" value="Zn-dependent exopeptidases"/>
    <property type="match status" value="1"/>
</dbReference>
<gene>
    <name evidence="22" type="ORF">C2869_20025</name>
</gene>
<dbReference type="GO" id="GO:0005576">
    <property type="term" value="C:extracellular region"/>
    <property type="evidence" value="ECO:0007669"/>
    <property type="project" value="UniProtKB-SubCell"/>
</dbReference>
<name>A0A2S0VWE9_9ALTE</name>
<evidence type="ECO:0000256" key="11">
    <source>
        <dbReference type="ARBA" id="ARBA00022801"/>
    </source>
</evidence>
<dbReference type="PANTHER" id="PTHR12053:SF3">
    <property type="entry name" value="CARBOXYPEPTIDASE Q"/>
    <property type="match status" value="1"/>
</dbReference>
<evidence type="ECO:0000256" key="12">
    <source>
        <dbReference type="ARBA" id="ARBA00022824"/>
    </source>
</evidence>
<evidence type="ECO:0000313" key="23">
    <source>
        <dbReference type="Proteomes" id="UP000244441"/>
    </source>
</evidence>
<organism evidence="22 23">
    <name type="scientific">Saccharobesus litoralis</name>
    <dbReference type="NCBI Taxonomy" id="2172099"/>
    <lineage>
        <taxon>Bacteria</taxon>
        <taxon>Pseudomonadati</taxon>
        <taxon>Pseudomonadota</taxon>
        <taxon>Gammaproteobacteria</taxon>
        <taxon>Alteromonadales</taxon>
        <taxon>Alteromonadaceae</taxon>
        <taxon>Saccharobesus</taxon>
    </lineage>
</organism>
<feature type="domain" description="Peptidase M28" evidence="21">
    <location>
        <begin position="261"/>
        <end position="449"/>
    </location>
</feature>
<accession>A0A2S0VWE9</accession>
<dbReference type="PANTHER" id="PTHR12053">
    <property type="entry name" value="PROTEASE FAMILY M28 PLASMA GLUTAMATE CARBOXYPEPTIDASE-RELATED"/>
    <property type="match status" value="1"/>
</dbReference>
<keyword evidence="14" id="KW-0333">Golgi apparatus</keyword>
<evidence type="ECO:0000256" key="9">
    <source>
        <dbReference type="ARBA" id="ARBA00022723"/>
    </source>
</evidence>
<evidence type="ECO:0000256" key="1">
    <source>
        <dbReference type="ARBA" id="ARBA00004240"/>
    </source>
</evidence>
<keyword evidence="6" id="KW-0964">Secreted</keyword>
<evidence type="ECO:0000256" key="4">
    <source>
        <dbReference type="ARBA" id="ARBA00004613"/>
    </source>
</evidence>
<dbReference type="InterPro" id="IPR039866">
    <property type="entry name" value="CPQ"/>
</dbReference>
<evidence type="ECO:0000256" key="19">
    <source>
        <dbReference type="ARBA" id="ARBA00025833"/>
    </source>
</evidence>
<evidence type="ECO:0000256" key="18">
    <source>
        <dbReference type="ARBA" id="ARBA00023228"/>
    </source>
</evidence>
<dbReference type="Gene3D" id="3.50.30.30">
    <property type="match status" value="1"/>
</dbReference>
<dbReference type="OrthoDB" id="9769665at2"/>
<evidence type="ECO:0000256" key="3">
    <source>
        <dbReference type="ARBA" id="ARBA00004555"/>
    </source>
</evidence>
<evidence type="ECO:0000256" key="14">
    <source>
        <dbReference type="ARBA" id="ARBA00023034"/>
    </source>
</evidence>
<keyword evidence="23" id="KW-1185">Reference proteome</keyword>
<dbReference type="Gene3D" id="3.40.630.10">
    <property type="entry name" value="Zn peptidases"/>
    <property type="match status" value="1"/>
</dbReference>
<evidence type="ECO:0000256" key="8">
    <source>
        <dbReference type="ARBA" id="ARBA00022670"/>
    </source>
</evidence>
<evidence type="ECO:0000256" key="20">
    <source>
        <dbReference type="ARBA" id="ARBA00033328"/>
    </source>
</evidence>
<keyword evidence="13" id="KW-0862">Zinc</keyword>
<keyword evidence="17" id="KW-0325">Glycoprotein</keyword>
<dbReference type="GO" id="GO:0004180">
    <property type="term" value="F:carboxypeptidase activity"/>
    <property type="evidence" value="ECO:0007669"/>
    <property type="project" value="UniProtKB-KW"/>
</dbReference>
<protein>
    <recommendedName>
        <fullName evidence="5">Carboxypeptidase Q</fullName>
    </recommendedName>
    <alternativeName>
        <fullName evidence="20">Plasma glutamate carboxypeptidase</fullName>
    </alternativeName>
</protein>
<keyword evidence="9" id="KW-0479">Metal-binding</keyword>
<dbReference type="KEGG" id="cate:C2869_20025"/>
<reference evidence="22 23" key="1">
    <citation type="submission" date="2018-01" db="EMBL/GenBank/DDBJ databases">
        <title>Genome sequence of a Cantenovulum-like bacteria.</title>
        <authorList>
            <person name="Tan W.R."/>
            <person name="Lau N.-S."/>
            <person name="Go F."/>
            <person name="Amirul A.-A.A."/>
        </authorList>
    </citation>
    <scope>NUCLEOTIDE SEQUENCE [LARGE SCALE GENOMIC DNA]</scope>
    <source>
        <strain evidence="22 23">CCB-QB4</strain>
    </source>
</reference>
<evidence type="ECO:0000256" key="6">
    <source>
        <dbReference type="ARBA" id="ARBA00022525"/>
    </source>
</evidence>
<evidence type="ECO:0000256" key="5">
    <source>
        <dbReference type="ARBA" id="ARBA00014116"/>
    </source>
</evidence>
<evidence type="ECO:0000313" key="22">
    <source>
        <dbReference type="EMBL" id="AWB68547.1"/>
    </source>
</evidence>
<evidence type="ECO:0000256" key="2">
    <source>
        <dbReference type="ARBA" id="ARBA00004371"/>
    </source>
</evidence>
<keyword evidence="11" id="KW-0378">Hydrolase</keyword>
<evidence type="ECO:0000256" key="10">
    <source>
        <dbReference type="ARBA" id="ARBA00022729"/>
    </source>
</evidence>
<dbReference type="InterPro" id="IPR007484">
    <property type="entry name" value="Peptidase_M28"/>
</dbReference>
<keyword evidence="15" id="KW-0482">Metalloprotease</keyword>
<sequence>MIALVRNITFVLFIITLSLFSSLSKANEITSQTLSTLQEKALTSTLAYDLADSLTTEVGARLAGSEGDKKAVVWAEQKMQSLGFDKIAKQAVPVRAWQRGTIRAHVTSPFSHQLAAVALGGSVPTPINGLSAELITFKGIEQLQAAPKENIVGKIVYLSQAITKNKDAASYGKAIRNRSYGAIEAAKKGAKALLIRSMGTAKSRYAHTGAVYYQKNLQKIPAAAISTVDAELLRKLEKYEKPITISLNIQTNEKTWQTSYNVIGDIIGSEKPNEIVLLAAHLDSWDLGTGAIDNASGVGAVLSAANLVKQLGQPKRTLRVVLFASEEMGLRGAKTYLKEYENQLSQIVVAAESDLGAGKIWRLDTRFVDEYITHADDVYKHLMPLGLQRGHNQAFGGPNIALLAQSNVPVVSLVQDGTNYFDYHHTANDTFDKLSLKDMQQNQAVYASFAFVVANSDMVFK</sequence>
<dbReference type="GO" id="GO:0046872">
    <property type="term" value="F:metal ion binding"/>
    <property type="evidence" value="ECO:0007669"/>
    <property type="project" value="UniProtKB-KW"/>
</dbReference>
<keyword evidence="18" id="KW-0458">Lysosome</keyword>
<dbReference type="GO" id="GO:0070573">
    <property type="term" value="F:metallodipeptidase activity"/>
    <property type="evidence" value="ECO:0007669"/>
    <property type="project" value="InterPro"/>
</dbReference>
<comment type="subunit">
    <text evidence="19">Homodimer. The monomeric form is inactive while the homodimer is active.</text>
</comment>
<comment type="subcellular location">
    <subcellularLocation>
        <location evidence="1">Endoplasmic reticulum</location>
    </subcellularLocation>
    <subcellularLocation>
        <location evidence="3">Golgi apparatus</location>
    </subcellularLocation>
    <subcellularLocation>
        <location evidence="2">Lysosome</location>
    </subcellularLocation>
    <subcellularLocation>
        <location evidence="4">Secreted</location>
    </subcellularLocation>
</comment>
<evidence type="ECO:0000256" key="7">
    <source>
        <dbReference type="ARBA" id="ARBA00022645"/>
    </source>
</evidence>
<dbReference type="Proteomes" id="UP000244441">
    <property type="component" value="Chromosome"/>
</dbReference>
<proteinExistence type="predicted"/>
<keyword evidence="16" id="KW-0865">Zymogen</keyword>